<evidence type="ECO:0000256" key="4">
    <source>
        <dbReference type="ARBA" id="ARBA00022475"/>
    </source>
</evidence>
<gene>
    <name evidence="11" type="primary">fliL</name>
    <name evidence="11" type="ORF">D9X91_08920</name>
</gene>
<keyword evidence="11" id="KW-0966">Cell projection</keyword>
<evidence type="ECO:0000313" key="12">
    <source>
        <dbReference type="Proteomes" id="UP000276770"/>
    </source>
</evidence>
<dbReference type="OrthoDB" id="2381796at2"/>
<comment type="subcellular location">
    <subcellularLocation>
        <location evidence="2">Cell membrane</location>
        <topology evidence="2">Single-pass membrane protein</topology>
    </subcellularLocation>
</comment>
<keyword evidence="12" id="KW-1185">Reference proteome</keyword>
<dbReference type="GO" id="GO:0071978">
    <property type="term" value="P:bacterial-type flagellum-dependent swarming motility"/>
    <property type="evidence" value="ECO:0007669"/>
    <property type="project" value="TreeGrafter"/>
</dbReference>
<dbReference type="Proteomes" id="UP000276770">
    <property type="component" value="Unassembled WGS sequence"/>
</dbReference>
<evidence type="ECO:0000256" key="2">
    <source>
        <dbReference type="ARBA" id="ARBA00004162"/>
    </source>
</evidence>
<evidence type="ECO:0000256" key="1">
    <source>
        <dbReference type="ARBA" id="ARBA00002254"/>
    </source>
</evidence>
<evidence type="ECO:0000256" key="7">
    <source>
        <dbReference type="ARBA" id="ARBA00022779"/>
    </source>
</evidence>
<sequence>MKNKPLSIMLIILVSITLVGAIAVVVIMKTANDDPNKKPSIDDIIAMSVDIPEITTNLKDDQYVKLSLKAQTDSKDAKDELEKRDFQVKNILIEELSEMSAKDLDGKKGKEKLEEVIKSRTNALMQDGKVDKVYITSYIIQ</sequence>
<dbReference type="EMBL" id="RCVZ01000005">
    <property type="protein sequence ID" value="RLQ95737.1"/>
    <property type="molecule type" value="Genomic_DNA"/>
</dbReference>
<dbReference type="GO" id="GO:0009425">
    <property type="term" value="C:bacterial-type flagellum basal body"/>
    <property type="evidence" value="ECO:0007669"/>
    <property type="project" value="InterPro"/>
</dbReference>
<reference evidence="11 12" key="1">
    <citation type="submission" date="2018-10" db="EMBL/GenBank/DDBJ databases">
        <title>Falsibacillus sp. genome draft.</title>
        <authorList>
            <person name="Shi S."/>
        </authorList>
    </citation>
    <scope>NUCLEOTIDE SEQUENCE [LARGE SCALE GENOMIC DNA]</scope>
    <source>
        <strain evidence="11 12">GY 10110</strain>
    </source>
</reference>
<dbReference type="Pfam" id="PF03748">
    <property type="entry name" value="FliL"/>
    <property type="match status" value="1"/>
</dbReference>
<name>A0A3L7JY61_9BACI</name>
<keyword evidence="9 10" id="KW-0472">Membrane</keyword>
<dbReference type="GO" id="GO:0005886">
    <property type="term" value="C:plasma membrane"/>
    <property type="evidence" value="ECO:0007669"/>
    <property type="project" value="UniProtKB-SubCell"/>
</dbReference>
<keyword evidence="11" id="KW-0282">Flagellum</keyword>
<keyword evidence="6 10" id="KW-0812">Transmembrane</keyword>
<proteinExistence type="inferred from homology"/>
<keyword evidence="7 10" id="KW-0283">Flagellar rotation</keyword>
<dbReference type="AlphaFoldDB" id="A0A3L7JY61"/>
<protein>
    <recommendedName>
        <fullName evidence="10">Flagellar protein FliL</fullName>
    </recommendedName>
</protein>
<keyword evidence="5 10" id="KW-0145">Chemotaxis</keyword>
<evidence type="ECO:0000256" key="5">
    <source>
        <dbReference type="ARBA" id="ARBA00022500"/>
    </source>
</evidence>
<evidence type="ECO:0000256" key="6">
    <source>
        <dbReference type="ARBA" id="ARBA00022692"/>
    </source>
</evidence>
<accession>A0A3L7JY61</accession>
<keyword evidence="4 10" id="KW-1003">Cell membrane</keyword>
<dbReference type="PANTHER" id="PTHR35091:SF2">
    <property type="entry name" value="FLAGELLAR PROTEIN FLIL"/>
    <property type="match status" value="1"/>
</dbReference>
<evidence type="ECO:0000256" key="3">
    <source>
        <dbReference type="ARBA" id="ARBA00008281"/>
    </source>
</evidence>
<dbReference type="NCBIfam" id="NF005826">
    <property type="entry name" value="PRK07718.1"/>
    <property type="match status" value="1"/>
</dbReference>
<dbReference type="RefSeq" id="WP_121680263.1">
    <property type="nucleotide sequence ID" value="NZ_RCVZ01000005.1"/>
</dbReference>
<comment type="function">
    <text evidence="1 10">Controls the rotational direction of flagella during chemotaxis.</text>
</comment>
<evidence type="ECO:0000256" key="10">
    <source>
        <dbReference type="RuleBase" id="RU364125"/>
    </source>
</evidence>
<dbReference type="PANTHER" id="PTHR35091">
    <property type="entry name" value="FLAGELLAR PROTEIN FLIL"/>
    <property type="match status" value="1"/>
</dbReference>
<evidence type="ECO:0000256" key="9">
    <source>
        <dbReference type="ARBA" id="ARBA00023136"/>
    </source>
</evidence>
<dbReference type="GO" id="GO:0006935">
    <property type="term" value="P:chemotaxis"/>
    <property type="evidence" value="ECO:0007669"/>
    <property type="project" value="UniProtKB-KW"/>
</dbReference>
<keyword evidence="8 10" id="KW-1133">Transmembrane helix</keyword>
<keyword evidence="11" id="KW-0969">Cilium</keyword>
<evidence type="ECO:0000313" key="11">
    <source>
        <dbReference type="EMBL" id="RLQ95737.1"/>
    </source>
</evidence>
<evidence type="ECO:0000256" key="8">
    <source>
        <dbReference type="ARBA" id="ARBA00022989"/>
    </source>
</evidence>
<feature type="transmembrane region" description="Helical" evidence="10">
    <location>
        <begin position="6"/>
        <end position="28"/>
    </location>
</feature>
<comment type="caution">
    <text evidence="11">The sequence shown here is derived from an EMBL/GenBank/DDBJ whole genome shotgun (WGS) entry which is preliminary data.</text>
</comment>
<comment type="similarity">
    <text evidence="3 10">Belongs to the FliL family.</text>
</comment>
<dbReference type="InterPro" id="IPR005503">
    <property type="entry name" value="FliL"/>
</dbReference>
<organism evidence="11 12">
    <name type="scientific">Falsibacillus albus</name>
    <dbReference type="NCBI Taxonomy" id="2478915"/>
    <lineage>
        <taxon>Bacteria</taxon>
        <taxon>Bacillati</taxon>
        <taxon>Bacillota</taxon>
        <taxon>Bacilli</taxon>
        <taxon>Bacillales</taxon>
        <taxon>Bacillaceae</taxon>
        <taxon>Falsibacillus</taxon>
    </lineage>
</organism>